<organism evidence="1 2">
    <name type="scientific">Fraxinus pennsylvanica</name>
    <dbReference type="NCBI Taxonomy" id="56036"/>
    <lineage>
        <taxon>Eukaryota</taxon>
        <taxon>Viridiplantae</taxon>
        <taxon>Streptophyta</taxon>
        <taxon>Embryophyta</taxon>
        <taxon>Tracheophyta</taxon>
        <taxon>Spermatophyta</taxon>
        <taxon>Magnoliopsida</taxon>
        <taxon>eudicotyledons</taxon>
        <taxon>Gunneridae</taxon>
        <taxon>Pentapetalae</taxon>
        <taxon>asterids</taxon>
        <taxon>lamiids</taxon>
        <taxon>Lamiales</taxon>
        <taxon>Oleaceae</taxon>
        <taxon>Oleeae</taxon>
        <taxon>Fraxinus</taxon>
    </lineage>
</organism>
<dbReference type="SUPFAM" id="SSF53756">
    <property type="entry name" value="UDP-Glycosyltransferase/glycogen phosphorylase"/>
    <property type="match status" value="1"/>
</dbReference>
<sequence length="99" mass="11531">MLFHLDLNSQLVNVSFWTEPSLVFSIAYHLDLLRENGHFPCKDNVEENINYIPGDSSMNTRDLMSFLKESEIKRIIQKIVIKTFDVEVQKADFILLNTV</sequence>
<dbReference type="Gene3D" id="3.40.50.2000">
    <property type="entry name" value="Glycogen Phosphorylase B"/>
    <property type="match status" value="1"/>
</dbReference>
<dbReference type="EMBL" id="OU503051">
    <property type="protein sequence ID" value="CAI9779057.1"/>
    <property type="molecule type" value="Genomic_DNA"/>
</dbReference>
<evidence type="ECO:0000313" key="2">
    <source>
        <dbReference type="Proteomes" id="UP000834106"/>
    </source>
</evidence>
<accession>A0AAD2A065</accession>
<keyword evidence="2" id="KW-1185">Reference proteome</keyword>
<dbReference type="AlphaFoldDB" id="A0AAD2A065"/>
<dbReference type="Proteomes" id="UP000834106">
    <property type="component" value="Chromosome 16"/>
</dbReference>
<reference evidence="1" key="1">
    <citation type="submission" date="2023-05" db="EMBL/GenBank/DDBJ databases">
        <authorList>
            <person name="Huff M."/>
        </authorList>
    </citation>
    <scope>NUCLEOTIDE SEQUENCE</scope>
</reference>
<protein>
    <submittedName>
        <fullName evidence="1">Uncharacterized protein</fullName>
    </submittedName>
</protein>
<proteinExistence type="predicted"/>
<name>A0AAD2A065_9LAMI</name>
<gene>
    <name evidence="1" type="ORF">FPE_LOCUS26487</name>
</gene>
<evidence type="ECO:0000313" key="1">
    <source>
        <dbReference type="EMBL" id="CAI9779057.1"/>
    </source>
</evidence>